<dbReference type="Proteomes" id="UP000285123">
    <property type="component" value="Unassembled WGS sequence"/>
</dbReference>
<evidence type="ECO:0000256" key="6">
    <source>
        <dbReference type="ARBA" id="ARBA00022777"/>
    </source>
</evidence>
<keyword evidence="9" id="KW-0472">Membrane</keyword>
<evidence type="ECO:0000256" key="4">
    <source>
        <dbReference type="ARBA" id="ARBA00022679"/>
    </source>
</evidence>
<keyword evidence="9" id="KW-0812">Transmembrane</keyword>
<dbReference type="RefSeq" id="WP_123591583.1">
    <property type="nucleotide sequence ID" value="NZ_AYKF01000094.1"/>
</dbReference>
<dbReference type="PANTHER" id="PTHR43065">
    <property type="entry name" value="SENSOR HISTIDINE KINASE"/>
    <property type="match status" value="1"/>
</dbReference>
<evidence type="ECO:0000259" key="10">
    <source>
        <dbReference type="PROSITE" id="PS50109"/>
    </source>
</evidence>
<gene>
    <name evidence="11" type="ORF">SAHL_11650</name>
</gene>
<evidence type="ECO:0000256" key="1">
    <source>
        <dbReference type="ARBA" id="ARBA00000085"/>
    </source>
</evidence>
<evidence type="ECO:0000313" key="12">
    <source>
        <dbReference type="Proteomes" id="UP000285123"/>
    </source>
</evidence>
<dbReference type="SUPFAM" id="SSF47384">
    <property type="entry name" value="Homodimeric domain of signal transducing histidine kinase"/>
    <property type="match status" value="1"/>
</dbReference>
<keyword evidence="4" id="KW-0808">Transferase</keyword>
<keyword evidence="3" id="KW-0597">Phosphoprotein</keyword>
<evidence type="ECO:0000256" key="8">
    <source>
        <dbReference type="ARBA" id="ARBA00023012"/>
    </source>
</evidence>
<dbReference type="InterPro" id="IPR005467">
    <property type="entry name" value="His_kinase_dom"/>
</dbReference>
<feature type="transmembrane region" description="Helical" evidence="9">
    <location>
        <begin position="38"/>
        <end position="57"/>
    </location>
</feature>
<dbReference type="InterPro" id="IPR003661">
    <property type="entry name" value="HisK_dim/P_dom"/>
</dbReference>
<dbReference type="InterPro" id="IPR004358">
    <property type="entry name" value="Sig_transdc_His_kin-like_C"/>
</dbReference>
<comment type="caution">
    <text evidence="11">The sequence shown here is derived from an EMBL/GenBank/DDBJ whole genome shotgun (WGS) entry which is preliminary data.</text>
</comment>
<dbReference type="EC" id="2.7.13.3" evidence="2"/>
<keyword evidence="8" id="KW-0902">Two-component regulatory system</keyword>
<feature type="transmembrane region" description="Helical" evidence="9">
    <location>
        <begin position="69"/>
        <end position="88"/>
    </location>
</feature>
<evidence type="ECO:0000256" key="9">
    <source>
        <dbReference type="SAM" id="Phobius"/>
    </source>
</evidence>
<dbReference type="CDD" id="cd00075">
    <property type="entry name" value="HATPase"/>
    <property type="match status" value="1"/>
</dbReference>
<name>A0A423PNP1_9GAMM</name>
<dbReference type="SMART" id="SM00387">
    <property type="entry name" value="HATPase_c"/>
    <property type="match status" value="1"/>
</dbReference>
<keyword evidence="9" id="KW-1133">Transmembrane helix</keyword>
<evidence type="ECO:0000256" key="2">
    <source>
        <dbReference type="ARBA" id="ARBA00012438"/>
    </source>
</evidence>
<dbReference type="SMART" id="SM00388">
    <property type="entry name" value="HisKA"/>
    <property type="match status" value="1"/>
</dbReference>
<proteinExistence type="predicted"/>
<dbReference type="AlphaFoldDB" id="A0A423PNP1"/>
<protein>
    <recommendedName>
        <fullName evidence="2">histidine kinase</fullName>
        <ecNumber evidence="2">2.7.13.3</ecNumber>
    </recommendedName>
</protein>
<dbReference type="PRINTS" id="PR00344">
    <property type="entry name" value="BCTRLSENSOR"/>
</dbReference>
<organism evidence="11 12">
    <name type="scientific">Salinisphaera orenii YIM 95161</name>
    <dbReference type="NCBI Taxonomy" id="1051139"/>
    <lineage>
        <taxon>Bacteria</taxon>
        <taxon>Pseudomonadati</taxon>
        <taxon>Pseudomonadota</taxon>
        <taxon>Gammaproteobacteria</taxon>
        <taxon>Salinisphaerales</taxon>
        <taxon>Salinisphaeraceae</taxon>
        <taxon>Salinisphaera</taxon>
    </lineage>
</organism>
<dbReference type="InterPro" id="IPR036097">
    <property type="entry name" value="HisK_dim/P_sf"/>
</dbReference>
<dbReference type="InterPro" id="IPR003594">
    <property type="entry name" value="HATPase_dom"/>
</dbReference>
<keyword evidence="6" id="KW-0418">Kinase</keyword>
<keyword evidence="7" id="KW-0067">ATP-binding</keyword>
<evidence type="ECO:0000256" key="7">
    <source>
        <dbReference type="ARBA" id="ARBA00022840"/>
    </source>
</evidence>
<dbReference type="CDD" id="cd00082">
    <property type="entry name" value="HisKA"/>
    <property type="match status" value="1"/>
</dbReference>
<dbReference type="InterPro" id="IPR036890">
    <property type="entry name" value="HATPase_C_sf"/>
</dbReference>
<sequence>MQHGEILTGLRRRLPVLLRRLRLRLAASIRLSADYSRANMVTFGVVAVIGHPLYYYFWTDVYPQQYENLWLRILSVIVSLPMLFERQLARSEFWRDKLTLYWLFILLYMLPFFFMFMALMNDFSPIWSLSTMAACMLLVILVFDWLMTLILAFVGGGLAWGVFMLVDGELGPDGLPPEVLLPTYLFGLIAGSTFNYKTELVAREKLAAITEAVGTMAHELRTPLLGIRSGARGLQNYLPAVFEGFELARDHGLPVQPVRKAHYRQMQSVLERINAETEYTSVILDMLLVNSSRTTIDKSTFQRESMNACVEAALERYPFHAERERAIVEWLPGDDFVFRGSSLLMIHVLFNLMKNSLYYLAQVDDGRIRIWTEHQRSGAHRLHFRDTGPGIHPDDLPRIFERFYSGLPRGQGTGIGLAFADLVMRSFAGEIRCQSVFGQYTEFVMSFPPIEDDDSN</sequence>
<dbReference type="GO" id="GO:0005524">
    <property type="term" value="F:ATP binding"/>
    <property type="evidence" value="ECO:0007669"/>
    <property type="project" value="UniProtKB-KW"/>
</dbReference>
<keyword evidence="5" id="KW-0547">Nucleotide-binding</keyword>
<evidence type="ECO:0000256" key="5">
    <source>
        <dbReference type="ARBA" id="ARBA00022741"/>
    </source>
</evidence>
<evidence type="ECO:0000256" key="3">
    <source>
        <dbReference type="ARBA" id="ARBA00022553"/>
    </source>
</evidence>
<dbReference type="Pfam" id="PF02518">
    <property type="entry name" value="HATPase_c"/>
    <property type="match status" value="1"/>
</dbReference>
<reference evidence="11 12" key="1">
    <citation type="submission" date="2013-10" db="EMBL/GenBank/DDBJ databases">
        <title>Salinisphaera halophila YIM 95161 Genome Sequencing.</title>
        <authorList>
            <person name="Lai Q."/>
            <person name="Li C."/>
            <person name="Shao Z."/>
        </authorList>
    </citation>
    <scope>NUCLEOTIDE SEQUENCE [LARGE SCALE GENOMIC DNA]</scope>
    <source>
        <strain evidence="11 12">YIM 95161</strain>
    </source>
</reference>
<dbReference type="GO" id="GO:0000155">
    <property type="term" value="F:phosphorelay sensor kinase activity"/>
    <property type="evidence" value="ECO:0007669"/>
    <property type="project" value="InterPro"/>
</dbReference>
<feature type="transmembrane region" description="Helical" evidence="9">
    <location>
        <begin position="126"/>
        <end position="143"/>
    </location>
</feature>
<dbReference type="Gene3D" id="1.10.287.130">
    <property type="match status" value="1"/>
</dbReference>
<dbReference type="EMBL" id="AYKF01000094">
    <property type="protein sequence ID" value="ROO27235.1"/>
    <property type="molecule type" value="Genomic_DNA"/>
</dbReference>
<dbReference type="SUPFAM" id="SSF55874">
    <property type="entry name" value="ATPase domain of HSP90 chaperone/DNA topoisomerase II/histidine kinase"/>
    <property type="match status" value="1"/>
</dbReference>
<dbReference type="Gene3D" id="3.30.565.10">
    <property type="entry name" value="Histidine kinase-like ATPase, C-terminal domain"/>
    <property type="match status" value="1"/>
</dbReference>
<feature type="transmembrane region" description="Helical" evidence="9">
    <location>
        <begin position="150"/>
        <end position="167"/>
    </location>
</feature>
<feature type="transmembrane region" description="Helical" evidence="9">
    <location>
        <begin position="100"/>
        <end position="120"/>
    </location>
</feature>
<comment type="catalytic activity">
    <reaction evidence="1">
        <text>ATP + protein L-histidine = ADP + protein N-phospho-L-histidine.</text>
        <dbReference type="EC" id="2.7.13.3"/>
    </reaction>
</comment>
<accession>A0A423PNP1</accession>
<feature type="transmembrane region" description="Helical" evidence="9">
    <location>
        <begin position="179"/>
        <end position="196"/>
    </location>
</feature>
<dbReference type="PROSITE" id="PS50109">
    <property type="entry name" value="HIS_KIN"/>
    <property type="match status" value="1"/>
</dbReference>
<feature type="domain" description="Histidine kinase" evidence="10">
    <location>
        <begin position="215"/>
        <end position="451"/>
    </location>
</feature>
<evidence type="ECO:0000313" key="11">
    <source>
        <dbReference type="EMBL" id="ROO27235.1"/>
    </source>
</evidence>
<dbReference type="PANTHER" id="PTHR43065:SF10">
    <property type="entry name" value="PEROXIDE STRESS-ACTIVATED HISTIDINE KINASE MAK3"/>
    <property type="match status" value="1"/>
</dbReference>
<dbReference type="OrthoDB" id="8573961at2"/>